<evidence type="ECO:0000259" key="2">
    <source>
        <dbReference type="Pfam" id="PF08327"/>
    </source>
</evidence>
<dbReference type="CDD" id="cd07814">
    <property type="entry name" value="SRPBCC_CalC_Aha1-like"/>
    <property type="match status" value="2"/>
</dbReference>
<dbReference type="InterPro" id="IPR013538">
    <property type="entry name" value="ASHA1/2-like_C"/>
</dbReference>
<sequence>MSEPTMIKVRANATPDEVYRALTEPERLRAWLTEHAEVALPERYEFWGPSTPAGDKPRQRLTHAGPRQLRFDWPIDDTHTEVQIDIIDTAEGFTEVTVNHDGLPGYDAMVAERETISQVHTFWALSLANLVDHLEGRPTTPRCDFTSPVQRAEVTIDAAPEDVFHSLLDAETFSRWFGARVEVEPELGGRWAMGSFEVDTDPARITALEPGRALTLAWAEGLVASWELEGSGGKTRLTLVQSGFDQTQPPYGAWMGWLSGIAELRRFHELPEWRPLFAGTHVDGMPEDLLTY</sequence>
<dbReference type="RefSeq" id="WP_185059405.1">
    <property type="nucleotide sequence ID" value="NZ_BAABJP010000015.1"/>
</dbReference>
<reference evidence="4" key="1">
    <citation type="journal article" date="2019" name="Int. J. Syst. Evol. Microbiol.">
        <title>The Global Catalogue of Microorganisms (GCM) 10K type strain sequencing project: providing services to taxonomists for standard genome sequencing and annotation.</title>
        <authorList>
            <consortium name="The Broad Institute Genomics Platform"/>
            <consortium name="The Broad Institute Genome Sequencing Center for Infectious Disease"/>
            <person name="Wu L."/>
            <person name="Ma J."/>
        </authorList>
    </citation>
    <scope>NUCLEOTIDE SEQUENCE [LARGE SCALE GENOMIC DNA]</scope>
    <source>
        <strain evidence="4">JCM 18303</strain>
    </source>
</reference>
<evidence type="ECO:0000313" key="4">
    <source>
        <dbReference type="Proteomes" id="UP001428817"/>
    </source>
</evidence>
<name>A0ABP9QBI1_9PSEU</name>
<comment type="caution">
    <text evidence="3">The sequence shown here is derived from an EMBL/GenBank/DDBJ whole genome shotgun (WGS) entry which is preliminary data.</text>
</comment>
<dbReference type="InterPro" id="IPR023393">
    <property type="entry name" value="START-like_dom_sf"/>
</dbReference>
<comment type="similarity">
    <text evidence="1">Belongs to the AHA1 family.</text>
</comment>
<evidence type="ECO:0000313" key="3">
    <source>
        <dbReference type="EMBL" id="GAA5157108.1"/>
    </source>
</evidence>
<protein>
    <recommendedName>
        <fullName evidence="2">Activator of Hsp90 ATPase homologue 1/2-like C-terminal domain-containing protein</fullName>
    </recommendedName>
</protein>
<dbReference type="EMBL" id="BAABJP010000015">
    <property type="protein sequence ID" value="GAA5157108.1"/>
    <property type="molecule type" value="Genomic_DNA"/>
</dbReference>
<dbReference type="Gene3D" id="3.30.530.20">
    <property type="match status" value="2"/>
</dbReference>
<gene>
    <name evidence="3" type="ORF">GCM10023321_34770</name>
</gene>
<dbReference type="SUPFAM" id="SSF55961">
    <property type="entry name" value="Bet v1-like"/>
    <property type="match status" value="2"/>
</dbReference>
<accession>A0ABP9QBI1</accession>
<dbReference type="Pfam" id="PF08327">
    <property type="entry name" value="AHSA1"/>
    <property type="match status" value="2"/>
</dbReference>
<proteinExistence type="inferred from homology"/>
<dbReference type="Proteomes" id="UP001428817">
    <property type="component" value="Unassembled WGS sequence"/>
</dbReference>
<feature type="domain" description="Activator of Hsp90 ATPase homologue 1/2-like C-terminal" evidence="2">
    <location>
        <begin position="12"/>
        <end position="135"/>
    </location>
</feature>
<evidence type="ECO:0000256" key="1">
    <source>
        <dbReference type="ARBA" id="ARBA00006817"/>
    </source>
</evidence>
<organism evidence="3 4">
    <name type="scientific">Pseudonocardia eucalypti</name>
    <dbReference type="NCBI Taxonomy" id="648755"/>
    <lineage>
        <taxon>Bacteria</taxon>
        <taxon>Bacillati</taxon>
        <taxon>Actinomycetota</taxon>
        <taxon>Actinomycetes</taxon>
        <taxon>Pseudonocardiales</taxon>
        <taxon>Pseudonocardiaceae</taxon>
        <taxon>Pseudonocardia</taxon>
    </lineage>
</organism>
<feature type="domain" description="Activator of Hsp90 ATPase homologue 1/2-like C-terminal" evidence="2">
    <location>
        <begin position="157"/>
        <end position="258"/>
    </location>
</feature>
<keyword evidence="4" id="KW-1185">Reference proteome</keyword>